<proteinExistence type="inferred from homology"/>
<keyword evidence="4 17" id="KW-0812">Transmembrane</keyword>
<keyword evidence="11 17" id="KW-0472">Membrane</keyword>
<dbReference type="Pfam" id="PF00355">
    <property type="entry name" value="Rieske"/>
    <property type="match status" value="1"/>
</dbReference>
<dbReference type="SUPFAM" id="SSF55961">
    <property type="entry name" value="Bet v1-like"/>
    <property type="match status" value="1"/>
</dbReference>
<dbReference type="Pfam" id="PF19298">
    <property type="entry name" value="KshA_C"/>
    <property type="match status" value="1"/>
</dbReference>
<keyword evidence="8" id="KW-0560">Oxidoreductase</keyword>
<evidence type="ECO:0000256" key="14">
    <source>
        <dbReference type="ARBA" id="ARBA00026095"/>
    </source>
</evidence>
<accession>A0ABN7AHI5</accession>
<name>A0ABN7AHI5_9HEMI</name>
<dbReference type="InterPro" id="IPR045605">
    <property type="entry name" value="KshA-like_C"/>
</dbReference>
<dbReference type="PROSITE" id="PS51296">
    <property type="entry name" value="RIESKE"/>
    <property type="match status" value="1"/>
</dbReference>
<evidence type="ECO:0000259" key="18">
    <source>
        <dbReference type="PROSITE" id="PS51296"/>
    </source>
</evidence>
<gene>
    <name evidence="19" type="ORF">NTJ_03138</name>
</gene>
<evidence type="ECO:0000256" key="7">
    <source>
        <dbReference type="ARBA" id="ARBA00022989"/>
    </source>
</evidence>
<keyword evidence="7 17" id="KW-1133">Transmembrane helix</keyword>
<evidence type="ECO:0000256" key="16">
    <source>
        <dbReference type="ARBA" id="ARBA00049548"/>
    </source>
</evidence>
<evidence type="ECO:0000256" key="11">
    <source>
        <dbReference type="ARBA" id="ARBA00023136"/>
    </source>
</evidence>
<evidence type="ECO:0000256" key="17">
    <source>
        <dbReference type="SAM" id="Phobius"/>
    </source>
</evidence>
<keyword evidence="10" id="KW-0411">Iron-sulfur</keyword>
<evidence type="ECO:0000256" key="5">
    <source>
        <dbReference type="ARBA" id="ARBA00022714"/>
    </source>
</evidence>
<evidence type="ECO:0000256" key="12">
    <source>
        <dbReference type="ARBA" id="ARBA00025712"/>
    </source>
</evidence>
<evidence type="ECO:0000256" key="8">
    <source>
        <dbReference type="ARBA" id="ARBA00023002"/>
    </source>
</evidence>
<evidence type="ECO:0000256" key="1">
    <source>
        <dbReference type="ARBA" id="ARBA00001962"/>
    </source>
</evidence>
<feature type="transmembrane region" description="Helical" evidence="17">
    <location>
        <begin position="21"/>
        <end position="44"/>
    </location>
</feature>
<comment type="pathway">
    <text evidence="12">Steroid hormone biosynthesis; dafachronic acid biosynthesis.</text>
</comment>
<evidence type="ECO:0000256" key="2">
    <source>
        <dbReference type="ARBA" id="ARBA00004370"/>
    </source>
</evidence>
<comment type="catalytic activity">
    <reaction evidence="15">
        <text>cholesterol + NADH + O2 + H(+) = 7-dehydrocholesterol + NAD(+) + 2 H2O</text>
        <dbReference type="Rhea" id="RHEA:51644"/>
        <dbReference type="ChEBI" id="CHEBI:15377"/>
        <dbReference type="ChEBI" id="CHEBI:15378"/>
        <dbReference type="ChEBI" id="CHEBI:15379"/>
        <dbReference type="ChEBI" id="CHEBI:16113"/>
        <dbReference type="ChEBI" id="CHEBI:17759"/>
        <dbReference type="ChEBI" id="CHEBI:57540"/>
        <dbReference type="ChEBI" id="CHEBI:57945"/>
        <dbReference type="EC" id="1.14.19.21"/>
    </reaction>
    <physiologicalReaction direction="left-to-right" evidence="15">
        <dbReference type="Rhea" id="RHEA:51645"/>
    </physiologicalReaction>
</comment>
<comment type="pathway">
    <text evidence="3">Hormone biosynthesis.</text>
</comment>
<dbReference type="Proteomes" id="UP001307889">
    <property type="component" value="Chromosome 2"/>
</dbReference>
<comment type="subcellular location">
    <subcellularLocation>
        <location evidence="2">Membrane</location>
    </subcellularLocation>
</comment>
<dbReference type="InterPro" id="IPR036922">
    <property type="entry name" value="Rieske_2Fe-2S_sf"/>
</dbReference>
<evidence type="ECO:0000256" key="15">
    <source>
        <dbReference type="ARBA" id="ARBA00047853"/>
    </source>
</evidence>
<keyword evidence="5" id="KW-0001">2Fe-2S</keyword>
<organism evidence="19 20">
    <name type="scientific">Nesidiocoris tenuis</name>
    <dbReference type="NCBI Taxonomy" id="355587"/>
    <lineage>
        <taxon>Eukaryota</taxon>
        <taxon>Metazoa</taxon>
        <taxon>Ecdysozoa</taxon>
        <taxon>Arthropoda</taxon>
        <taxon>Hexapoda</taxon>
        <taxon>Insecta</taxon>
        <taxon>Pterygota</taxon>
        <taxon>Neoptera</taxon>
        <taxon>Paraneoptera</taxon>
        <taxon>Hemiptera</taxon>
        <taxon>Heteroptera</taxon>
        <taxon>Panheteroptera</taxon>
        <taxon>Cimicomorpha</taxon>
        <taxon>Miridae</taxon>
        <taxon>Dicyphina</taxon>
        <taxon>Nesidiocoris</taxon>
    </lineage>
</organism>
<dbReference type="PANTHER" id="PTHR21266:SF32">
    <property type="entry name" value="CHOLESTEROL 7-DESATURASE NVD"/>
    <property type="match status" value="1"/>
</dbReference>
<evidence type="ECO:0000256" key="10">
    <source>
        <dbReference type="ARBA" id="ARBA00023014"/>
    </source>
</evidence>
<keyword evidence="9" id="KW-0408">Iron</keyword>
<dbReference type="SUPFAM" id="SSF50022">
    <property type="entry name" value="ISP domain"/>
    <property type="match status" value="1"/>
</dbReference>
<dbReference type="Gene3D" id="3.90.380.10">
    <property type="entry name" value="Naphthalene 1,2-dioxygenase Alpha Subunit, Chain A, domain 1"/>
    <property type="match status" value="1"/>
</dbReference>
<dbReference type="Gene3D" id="2.102.10.10">
    <property type="entry name" value="Rieske [2Fe-2S] iron-sulphur domain"/>
    <property type="match status" value="1"/>
</dbReference>
<keyword evidence="6" id="KW-0479">Metal-binding</keyword>
<keyword evidence="20" id="KW-1185">Reference proteome</keyword>
<dbReference type="EMBL" id="AP028910">
    <property type="protein sequence ID" value="BES90330.1"/>
    <property type="molecule type" value="Genomic_DNA"/>
</dbReference>
<comment type="similarity">
    <text evidence="13">Belongs to the cholesterol 7-desaturase family.</text>
</comment>
<sequence>MEGSIWYTDWFNPLSSSRIDVSFLTIIEVLTASSLAYLFTKFIILPLDLRKDLYGSGYQFVTGSKHDRINQINTIRRNRKIGEIPPVFPNGWFAIAESSHVPKGKPLHVSALGENFAVFRGEDGQCHVLDASCPHLGANMAIGGRIIGNCIECPFHRWQFDGRDGKCSTIPFTEKIPKFAEVKRWDSLEMNDLVFVHYNAEGESPTWAPEEIPEIKSRNFIYRGRNEFFVNAHIQQIPENGSDLVHFSALHSKSVICGGDITKQQTNWLNIFTHNWESVWHPSTDPELKHIGISKLLHHIDFCGFKLGSLDADIRQVGPGYVELKFLTPLGRLVITQTVTPIEPLVQKVVHRVYTPWQLALYGTIMLIGESVMFERDVTIWNHQKYLNKPLLMKEDKSVAKYRRWFSQFYSTNSPTYTSVKRCLEW</sequence>
<dbReference type="EC" id="1.14.19.21" evidence="14"/>
<reference evidence="19 20" key="1">
    <citation type="submission" date="2023-09" db="EMBL/GenBank/DDBJ databases">
        <title>Nesidiocoris tenuis whole genome shotgun sequence.</title>
        <authorList>
            <person name="Shibata T."/>
            <person name="Shimoda M."/>
            <person name="Kobayashi T."/>
            <person name="Uehara T."/>
        </authorList>
    </citation>
    <scope>NUCLEOTIDE SEQUENCE [LARGE SCALE GENOMIC DNA]</scope>
    <source>
        <strain evidence="19 20">Japan</strain>
    </source>
</reference>
<evidence type="ECO:0000256" key="6">
    <source>
        <dbReference type="ARBA" id="ARBA00022723"/>
    </source>
</evidence>
<evidence type="ECO:0000256" key="13">
    <source>
        <dbReference type="ARBA" id="ARBA00025729"/>
    </source>
</evidence>
<comment type="catalytic activity">
    <reaction evidence="16">
        <text>cholesterol + NADPH + O2 + H(+) = 7-dehydrocholesterol + NADP(+) + 2 H2O</text>
        <dbReference type="Rhea" id="RHEA:45024"/>
        <dbReference type="ChEBI" id="CHEBI:15377"/>
        <dbReference type="ChEBI" id="CHEBI:15378"/>
        <dbReference type="ChEBI" id="CHEBI:15379"/>
        <dbReference type="ChEBI" id="CHEBI:16113"/>
        <dbReference type="ChEBI" id="CHEBI:17759"/>
        <dbReference type="ChEBI" id="CHEBI:57783"/>
        <dbReference type="ChEBI" id="CHEBI:58349"/>
        <dbReference type="EC" id="1.14.19.21"/>
    </reaction>
    <physiologicalReaction direction="left-to-right" evidence="16">
        <dbReference type="Rhea" id="RHEA:45025"/>
    </physiologicalReaction>
</comment>
<comment type="cofactor">
    <cofactor evidence="1">
        <name>Fe cation</name>
        <dbReference type="ChEBI" id="CHEBI:24875"/>
    </cofactor>
</comment>
<evidence type="ECO:0000313" key="19">
    <source>
        <dbReference type="EMBL" id="BES90330.1"/>
    </source>
</evidence>
<dbReference type="InterPro" id="IPR017941">
    <property type="entry name" value="Rieske_2Fe-2S"/>
</dbReference>
<protein>
    <recommendedName>
        <fullName evidence="14">cholesterol 7-desaturase</fullName>
        <ecNumber evidence="14">1.14.19.21</ecNumber>
    </recommendedName>
</protein>
<evidence type="ECO:0000256" key="3">
    <source>
        <dbReference type="ARBA" id="ARBA00004972"/>
    </source>
</evidence>
<dbReference type="PANTHER" id="PTHR21266">
    <property type="entry name" value="IRON-SULFUR DOMAIN CONTAINING PROTEIN"/>
    <property type="match status" value="1"/>
</dbReference>
<feature type="domain" description="Rieske" evidence="18">
    <location>
        <begin position="92"/>
        <end position="196"/>
    </location>
</feature>
<dbReference type="InterPro" id="IPR050584">
    <property type="entry name" value="Cholesterol_7-desaturase"/>
</dbReference>
<evidence type="ECO:0000256" key="4">
    <source>
        <dbReference type="ARBA" id="ARBA00022692"/>
    </source>
</evidence>
<evidence type="ECO:0000256" key="9">
    <source>
        <dbReference type="ARBA" id="ARBA00023004"/>
    </source>
</evidence>
<evidence type="ECO:0000313" key="20">
    <source>
        <dbReference type="Proteomes" id="UP001307889"/>
    </source>
</evidence>